<gene>
    <name evidence="7" type="ORF">GWI33_003225</name>
</gene>
<feature type="transmembrane region" description="Helical" evidence="5">
    <location>
        <begin position="423"/>
        <end position="450"/>
    </location>
</feature>
<comment type="subcellular location">
    <subcellularLocation>
        <location evidence="1">Membrane</location>
        <topology evidence="1">Multi-pass membrane protein</topology>
    </subcellularLocation>
</comment>
<feature type="transmembrane region" description="Helical" evidence="5">
    <location>
        <begin position="312"/>
        <end position="331"/>
    </location>
</feature>
<keyword evidence="8" id="KW-1185">Reference proteome</keyword>
<evidence type="ECO:0000313" key="7">
    <source>
        <dbReference type="EMBL" id="KAF7282110.1"/>
    </source>
</evidence>
<dbReference type="Gene3D" id="3.30.750.24">
    <property type="entry name" value="STAS domain"/>
    <property type="match status" value="1"/>
</dbReference>
<dbReference type="InterPro" id="IPR001902">
    <property type="entry name" value="SLC26A/SulP_fam"/>
</dbReference>
<dbReference type="AlphaFoldDB" id="A0A834IJQ3"/>
<evidence type="ECO:0000256" key="3">
    <source>
        <dbReference type="ARBA" id="ARBA00022989"/>
    </source>
</evidence>
<dbReference type="SUPFAM" id="SSF52091">
    <property type="entry name" value="SpoIIaa-like"/>
    <property type="match status" value="1"/>
</dbReference>
<feature type="transmembrane region" description="Helical" evidence="5">
    <location>
        <begin position="199"/>
        <end position="217"/>
    </location>
</feature>
<accession>A0A834IJQ3</accession>
<dbReference type="PROSITE" id="PS50801">
    <property type="entry name" value="STAS"/>
    <property type="match status" value="1"/>
</dbReference>
<evidence type="ECO:0000259" key="6">
    <source>
        <dbReference type="PROSITE" id="PS50801"/>
    </source>
</evidence>
<dbReference type="OrthoDB" id="288203at2759"/>
<sequence length="695" mass="76882">MSNEEKKPTLEPITNQSYTNKEDIANQNSFDLHIERPVYQIEDLHRDTLYEKPYSTIKAKCCRYCKSIHPLSCLLDSIPLCRWLPEYNWKKSFLSDIISGFTVAIMHIPQGMAYGLLGNVPPIVGIYMAFFPVLIYFIFGTSRHVSMGTFAIVCLMTGKVVSEYATVEIMQNGTMRSIDNPLVTQAFGGETQSFTTIQVGTTVTFGVALMQLAMYVFRMGAVSSLLSDTLVSGFTCASAFHVASSQLKDLLGLSIPKSRGNFAFIYTVRDSILALPHANFTAIIISGIACFCLIINNEVVKPWWSKRFKVPFPIELVAVMLGTIVTYFTGIDDTRNVGTVGFIPTGLPQPALPIFKLLPYIWVDVVVITMVSYTITMSMALIFARKLMYEVNSNQELLASGISNTIGSFFSCLPITASLSRSLIQMSVGGVTQLASVISSALLLIVLLWVGPVFQTLPRCILASIIVVALKGMLIQVKDLPKHWRLSKWDGLVWVVTFCTTLFVQISIGLVAGVAMSILSVAAQGLRPRASILGRLSGTDLYLDQKRHKATVEVPGLKIIHFVGGLSFASRDAFKDLFVQKVGLDPGAILRKRTKLKEKGIPLDEEEDLLARGIVIDFSSLTFVDPSGVNFLRQLQSDLDKLRIALYLTGCSGQVYEVITNCDRWEKKDSKFVIFPTVHDAVLYAQTNILVQNKT</sequence>
<dbReference type="NCBIfam" id="TIGR00815">
    <property type="entry name" value="sulP"/>
    <property type="match status" value="1"/>
</dbReference>
<proteinExistence type="predicted"/>
<evidence type="ECO:0000256" key="5">
    <source>
        <dbReference type="SAM" id="Phobius"/>
    </source>
</evidence>
<feature type="transmembrane region" description="Helical" evidence="5">
    <location>
        <begin position="120"/>
        <end position="139"/>
    </location>
</feature>
<dbReference type="CDD" id="cd07042">
    <property type="entry name" value="STAS_SulP_like_sulfate_transporter"/>
    <property type="match status" value="1"/>
</dbReference>
<evidence type="ECO:0000256" key="4">
    <source>
        <dbReference type="ARBA" id="ARBA00023136"/>
    </source>
</evidence>
<evidence type="ECO:0000313" key="8">
    <source>
        <dbReference type="Proteomes" id="UP000625711"/>
    </source>
</evidence>
<keyword evidence="4 5" id="KW-0472">Membrane</keyword>
<name>A0A834IJQ3_RHYFE</name>
<dbReference type="GO" id="GO:0016020">
    <property type="term" value="C:membrane"/>
    <property type="evidence" value="ECO:0007669"/>
    <property type="project" value="UniProtKB-SubCell"/>
</dbReference>
<dbReference type="Pfam" id="PF00916">
    <property type="entry name" value="Sulfate_transp"/>
    <property type="match status" value="1"/>
</dbReference>
<keyword evidence="2 5" id="KW-0812">Transmembrane</keyword>
<dbReference type="InterPro" id="IPR002645">
    <property type="entry name" value="STAS_dom"/>
</dbReference>
<feature type="transmembrane region" description="Helical" evidence="5">
    <location>
        <begin position="396"/>
        <end position="417"/>
    </location>
</feature>
<dbReference type="EMBL" id="JAACXV010000189">
    <property type="protein sequence ID" value="KAF7282110.1"/>
    <property type="molecule type" value="Genomic_DNA"/>
</dbReference>
<evidence type="ECO:0000256" key="1">
    <source>
        <dbReference type="ARBA" id="ARBA00004141"/>
    </source>
</evidence>
<reference evidence="7" key="1">
    <citation type="submission" date="2020-08" db="EMBL/GenBank/DDBJ databases">
        <title>Genome sequencing and assembly of the red palm weevil Rhynchophorus ferrugineus.</title>
        <authorList>
            <person name="Dias G.B."/>
            <person name="Bergman C.M."/>
            <person name="Manee M."/>
        </authorList>
    </citation>
    <scope>NUCLEOTIDE SEQUENCE</scope>
    <source>
        <strain evidence="7">AA-2017</strain>
        <tissue evidence="7">Whole larva</tissue>
    </source>
</reference>
<comment type="caution">
    <text evidence="7">The sequence shown here is derived from an EMBL/GenBank/DDBJ whole genome shotgun (WGS) entry which is preliminary data.</text>
</comment>
<dbReference type="Pfam" id="PF01740">
    <property type="entry name" value="STAS"/>
    <property type="match status" value="1"/>
</dbReference>
<feature type="transmembrane region" description="Helical" evidence="5">
    <location>
        <begin position="280"/>
        <end position="300"/>
    </location>
</feature>
<dbReference type="InterPro" id="IPR036513">
    <property type="entry name" value="STAS_dom_sf"/>
</dbReference>
<keyword evidence="3 5" id="KW-1133">Transmembrane helix</keyword>
<dbReference type="GO" id="GO:0055085">
    <property type="term" value="P:transmembrane transport"/>
    <property type="evidence" value="ECO:0007669"/>
    <property type="project" value="InterPro"/>
</dbReference>
<dbReference type="PANTHER" id="PTHR11814">
    <property type="entry name" value="SULFATE TRANSPORTER"/>
    <property type="match status" value="1"/>
</dbReference>
<dbReference type="InterPro" id="IPR011547">
    <property type="entry name" value="SLC26A/SulP_dom"/>
</dbReference>
<feature type="domain" description="STAS" evidence="6">
    <location>
        <begin position="547"/>
        <end position="685"/>
    </location>
</feature>
<protein>
    <recommendedName>
        <fullName evidence="6">STAS domain-containing protein</fullName>
    </recommendedName>
</protein>
<feature type="transmembrane region" description="Helical" evidence="5">
    <location>
        <begin position="457"/>
        <end position="477"/>
    </location>
</feature>
<feature type="transmembrane region" description="Helical" evidence="5">
    <location>
        <begin position="492"/>
        <end position="519"/>
    </location>
</feature>
<dbReference type="Proteomes" id="UP000625711">
    <property type="component" value="Unassembled WGS sequence"/>
</dbReference>
<feature type="transmembrane region" description="Helical" evidence="5">
    <location>
        <begin position="360"/>
        <end position="384"/>
    </location>
</feature>
<organism evidence="7 8">
    <name type="scientific">Rhynchophorus ferrugineus</name>
    <name type="common">Red palm weevil</name>
    <name type="synonym">Curculio ferrugineus</name>
    <dbReference type="NCBI Taxonomy" id="354439"/>
    <lineage>
        <taxon>Eukaryota</taxon>
        <taxon>Metazoa</taxon>
        <taxon>Ecdysozoa</taxon>
        <taxon>Arthropoda</taxon>
        <taxon>Hexapoda</taxon>
        <taxon>Insecta</taxon>
        <taxon>Pterygota</taxon>
        <taxon>Neoptera</taxon>
        <taxon>Endopterygota</taxon>
        <taxon>Coleoptera</taxon>
        <taxon>Polyphaga</taxon>
        <taxon>Cucujiformia</taxon>
        <taxon>Curculionidae</taxon>
        <taxon>Dryophthorinae</taxon>
        <taxon>Rhynchophorus</taxon>
    </lineage>
</organism>
<evidence type="ECO:0000256" key="2">
    <source>
        <dbReference type="ARBA" id="ARBA00022692"/>
    </source>
</evidence>